<dbReference type="AlphaFoldDB" id="A0A0W8EGL5"/>
<keyword evidence="1" id="KW-1133">Transmembrane helix</keyword>
<evidence type="ECO:0000256" key="1">
    <source>
        <dbReference type="SAM" id="Phobius"/>
    </source>
</evidence>
<feature type="transmembrane region" description="Helical" evidence="1">
    <location>
        <begin position="75"/>
        <end position="95"/>
    </location>
</feature>
<sequence length="181" mass="20328">MYYAFQALMIGDTFRFMVVLIPSLALSLLPVVFEYVLKVTLPPGVKPLISLALLLHVAGGISRFYWKFAPFYDKVAHVCSALALFLLIITFFVVLDYLGKTVRWRTILISSLLITTVFMVSWEISEYLIDVMAKTSYNNGIGDSTGDLIANCIGILIGIFIVRYYRRIIPAGKNPGYLLTL</sequence>
<dbReference type="Pfam" id="PF09997">
    <property type="entry name" value="DUF2238"/>
    <property type="match status" value="1"/>
</dbReference>
<evidence type="ECO:0000313" key="2">
    <source>
        <dbReference type="EMBL" id="KUG07898.1"/>
    </source>
</evidence>
<comment type="caution">
    <text evidence="2">The sequence shown here is derived from an EMBL/GenBank/DDBJ whole genome shotgun (WGS) entry which is preliminary data.</text>
</comment>
<accession>A0A0W8EGL5</accession>
<proteinExistence type="predicted"/>
<organism evidence="2">
    <name type="scientific">hydrocarbon metagenome</name>
    <dbReference type="NCBI Taxonomy" id="938273"/>
    <lineage>
        <taxon>unclassified sequences</taxon>
        <taxon>metagenomes</taxon>
        <taxon>ecological metagenomes</taxon>
    </lineage>
</organism>
<keyword evidence="1" id="KW-0472">Membrane</keyword>
<feature type="transmembrane region" description="Helical" evidence="1">
    <location>
        <begin position="48"/>
        <end position="69"/>
    </location>
</feature>
<name>A0A0W8EGL5_9ZZZZ</name>
<dbReference type="InterPro" id="IPR014509">
    <property type="entry name" value="YjdF-like"/>
</dbReference>
<protein>
    <submittedName>
        <fullName evidence="2">Membrane protein</fullName>
    </submittedName>
</protein>
<keyword evidence="1" id="KW-0812">Transmembrane</keyword>
<feature type="transmembrane region" description="Helical" evidence="1">
    <location>
        <begin position="107"/>
        <end position="128"/>
    </location>
</feature>
<feature type="transmembrane region" description="Helical" evidence="1">
    <location>
        <begin position="16"/>
        <end position="36"/>
    </location>
</feature>
<reference evidence="2" key="1">
    <citation type="journal article" date="2015" name="Proc. Natl. Acad. Sci. U.S.A.">
        <title>Networks of energetic and metabolic interactions define dynamics in microbial communities.</title>
        <authorList>
            <person name="Embree M."/>
            <person name="Liu J.K."/>
            <person name="Al-Bassam M.M."/>
            <person name="Zengler K."/>
        </authorList>
    </citation>
    <scope>NUCLEOTIDE SEQUENCE</scope>
</reference>
<gene>
    <name evidence="2" type="ORF">ASZ90_016695</name>
</gene>
<feature type="transmembrane region" description="Helical" evidence="1">
    <location>
        <begin position="148"/>
        <end position="165"/>
    </location>
</feature>
<dbReference type="EMBL" id="LNQE01001761">
    <property type="protein sequence ID" value="KUG07898.1"/>
    <property type="molecule type" value="Genomic_DNA"/>
</dbReference>